<keyword evidence="3" id="KW-1185">Reference proteome</keyword>
<organism evidence="2 3">
    <name type="scientific">Mycena indigotica</name>
    <dbReference type="NCBI Taxonomy" id="2126181"/>
    <lineage>
        <taxon>Eukaryota</taxon>
        <taxon>Fungi</taxon>
        <taxon>Dikarya</taxon>
        <taxon>Basidiomycota</taxon>
        <taxon>Agaricomycotina</taxon>
        <taxon>Agaricomycetes</taxon>
        <taxon>Agaricomycetidae</taxon>
        <taxon>Agaricales</taxon>
        <taxon>Marasmiineae</taxon>
        <taxon>Mycenaceae</taxon>
        <taxon>Mycena</taxon>
    </lineage>
</organism>
<reference evidence="2" key="1">
    <citation type="submission" date="2020-05" db="EMBL/GenBank/DDBJ databases">
        <title>Mycena genomes resolve the evolution of fungal bioluminescence.</title>
        <authorList>
            <person name="Tsai I.J."/>
        </authorList>
    </citation>
    <scope>NUCLEOTIDE SEQUENCE</scope>
    <source>
        <strain evidence="2">171206Taipei</strain>
    </source>
</reference>
<protein>
    <submittedName>
        <fullName evidence="2">GH16 domain-containing protein</fullName>
    </submittedName>
</protein>
<proteinExistence type="predicted"/>
<gene>
    <name evidence="2" type="ORF">MIND_00052900</name>
</gene>
<dbReference type="Gene3D" id="2.60.120.200">
    <property type="match status" value="1"/>
</dbReference>
<sequence length="117" mass="13233">MLRILLVLSLAIRASSYTVYSVKDSYLRNDFLDWDWYSSSDPTHGRVNYVTKSTAIAENLTDATDTTFRMRADTKKMLSPSDPGRDSIRISSPTAYSESVFILDLWHMPTGCATWPA</sequence>
<evidence type="ECO:0000256" key="1">
    <source>
        <dbReference type="SAM" id="SignalP"/>
    </source>
</evidence>
<dbReference type="RefSeq" id="XP_037225406.1">
    <property type="nucleotide sequence ID" value="XM_037357496.1"/>
</dbReference>
<dbReference type="Pfam" id="PF26113">
    <property type="entry name" value="GH16_XgeA"/>
    <property type="match status" value="1"/>
</dbReference>
<feature type="signal peptide" evidence="1">
    <location>
        <begin position="1"/>
        <end position="16"/>
    </location>
</feature>
<dbReference type="GeneID" id="59340012"/>
<name>A0A8H6TCW9_9AGAR</name>
<comment type="caution">
    <text evidence="2">The sequence shown here is derived from an EMBL/GenBank/DDBJ whole genome shotgun (WGS) entry which is preliminary data.</text>
</comment>
<dbReference type="Proteomes" id="UP000636479">
    <property type="component" value="Unassembled WGS sequence"/>
</dbReference>
<evidence type="ECO:0000313" key="3">
    <source>
        <dbReference type="Proteomes" id="UP000636479"/>
    </source>
</evidence>
<feature type="chain" id="PRO_5034634840" evidence="1">
    <location>
        <begin position="17"/>
        <end position="117"/>
    </location>
</feature>
<dbReference type="AlphaFoldDB" id="A0A8H6TCW9"/>
<evidence type="ECO:0000313" key="2">
    <source>
        <dbReference type="EMBL" id="KAF7315383.1"/>
    </source>
</evidence>
<keyword evidence="1" id="KW-0732">Signal</keyword>
<dbReference type="EMBL" id="JACAZF010000001">
    <property type="protein sequence ID" value="KAF7315383.1"/>
    <property type="molecule type" value="Genomic_DNA"/>
</dbReference>
<dbReference type="OrthoDB" id="192832at2759"/>
<accession>A0A8H6TCW9</accession>